<feature type="region of interest" description="Disordered" evidence="1">
    <location>
        <begin position="85"/>
        <end position="104"/>
    </location>
</feature>
<proteinExistence type="predicted"/>
<organism evidence="3 4">
    <name type="scientific">Halopseudomonas yangmingensis</name>
    <dbReference type="NCBI Taxonomy" id="1720063"/>
    <lineage>
        <taxon>Bacteria</taxon>
        <taxon>Pseudomonadati</taxon>
        <taxon>Pseudomonadota</taxon>
        <taxon>Gammaproteobacteria</taxon>
        <taxon>Pseudomonadales</taxon>
        <taxon>Pseudomonadaceae</taxon>
        <taxon>Halopseudomonas</taxon>
    </lineage>
</organism>
<accession>A0A1I4SXF8</accession>
<gene>
    <name evidence="3" type="ORF">SAMN05216217_1121</name>
</gene>
<dbReference type="PANTHER" id="PTHR31435:SF9">
    <property type="entry name" value="PROTEIN NATD1"/>
    <property type="match status" value="1"/>
</dbReference>
<dbReference type="Gene3D" id="3.40.630.30">
    <property type="match status" value="1"/>
</dbReference>
<sequence length="104" mass="11728">MSTEPQVSHDPNNRNFYVELEGSRATLDYMDLGSRTLDFYRTFVPVALRGKGIAALLADQALAWAHGQGYKVIPSCSYIERFMQRRAGRSRSSAQTSNNLQTIR</sequence>
<evidence type="ECO:0000313" key="3">
    <source>
        <dbReference type="EMBL" id="SFM69142.1"/>
    </source>
</evidence>
<dbReference type="Proteomes" id="UP000243629">
    <property type="component" value="Unassembled WGS sequence"/>
</dbReference>
<reference evidence="4" key="1">
    <citation type="submission" date="2016-10" db="EMBL/GenBank/DDBJ databases">
        <authorList>
            <person name="Varghese N."/>
            <person name="Submissions S."/>
        </authorList>
    </citation>
    <scope>NUCLEOTIDE SEQUENCE [LARGE SCALE GENOMIC DNA]</scope>
    <source>
        <strain evidence="4">DSM 24213</strain>
    </source>
</reference>
<dbReference type="PROSITE" id="PS51729">
    <property type="entry name" value="GNAT_YJDJ"/>
    <property type="match status" value="1"/>
</dbReference>
<evidence type="ECO:0000313" key="4">
    <source>
        <dbReference type="Proteomes" id="UP000243629"/>
    </source>
</evidence>
<evidence type="ECO:0000256" key="1">
    <source>
        <dbReference type="SAM" id="MobiDB-lite"/>
    </source>
</evidence>
<dbReference type="InterPro" id="IPR016181">
    <property type="entry name" value="Acyl_CoA_acyltransferase"/>
</dbReference>
<dbReference type="RefSeq" id="WP_245748188.1">
    <property type="nucleotide sequence ID" value="NZ_FOUI01000012.1"/>
</dbReference>
<dbReference type="SUPFAM" id="SSF55729">
    <property type="entry name" value="Acyl-CoA N-acyltransferases (Nat)"/>
    <property type="match status" value="1"/>
</dbReference>
<dbReference type="STRING" id="1720063.SAMN05216217_1121"/>
<dbReference type="PANTHER" id="PTHR31435">
    <property type="entry name" value="PROTEIN NATD1"/>
    <property type="match status" value="1"/>
</dbReference>
<name>A0A1I4SXF8_9GAMM</name>
<dbReference type="InterPro" id="IPR031165">
    <property type="entry name" value="GNAT_YJDJ"/>
</dbReference>
<keyword evidence="4" id="KW-1185">Reference proteome</keyword>
<dbReference type="Pfam" id="PF14542">
    <property type="entry name" value="Acetyltransf_CG"/>
    <property type="match status" value="1"/>
</dbReference>
<dbReference type="EMBL" id="FOUI01000012">
    <property type="protein sequence ID" value="SFM69142.1"/>
    <property type="molecule type" value="Genomic_DNA"/>
</dbReference>
<feature type="domain" description="N-acetyltransferase" evidence="2">
    <location>
        <begin position="8"/>
        <end position="96"/>
    </location>
</feature>
<evidence type="ECO:0000259" key="2">
    <source>
        <dbReference type="PROSITE" id="PS51729"/>
    </source>
</evidence>
<dbReference type="InterPro" id="IPR045057">
    <property type="entry name" value="Gcn5-rel_NAT"/>
</dbReference>
<protein>
    <recommendedName>
        <fullName evidence="2">N-acetyltransferase domain-containing protein</fullName>
    </recommendedName>
</protein>
<dbReference type="AlphaFoldDB" id="A0A1I4SXF8"/>